<evidence type="ECO:0000313" key="2">
    <source>
        <dbReference type="Proteomes" id="UP001597461"/>
    </source>
</evidence>
<comment type="caution">
    <text evidence="1">The sequence shown here is derived from an EMBL/GenBank/DDBJ whole genome shotgun (WGS) entry which is preliminary data.</text>
</comment>
<name>A0ABW5MEI8_9SPHI</name>
<proteinExistence type="predicted"/>
<keyword evidence="2" id="KW-1185">Reference proteome</keyword>
<dbReference type="EMBL" id="JBHULL010000004">
    <property type="protein sequence ID" value="MFD2581605.1"/>
    <property type="molecule type" value="Genomic_DNA"/>
</dbReference>
<gene>
    <name evidence="1" type="ORF">ACFSR6_03825</name>
</gene>
<evidence type="ECO:0000313" key="1">
    <source>
        <dbReference type="EMBL" id="MFD2581605.1"/>
    </source>
</evidence>
<sequence length="320" mass="34999">MPKYRMYCPEYFPPTGNVGIGTNSPVIRLQVQKESSAPAIMIGGGYTGTPRLQIYGLSEDPSAWMGLGTDMGGHPYEHSIYFPKAPSGYQGRLSIGNYNGNLYQSRLTILDNGNIGLGTENPQSLLHVAGGSLMEDNIKILAKDAAWAEGVLVVKPSGWGGLRISRADPLTNNYDGNWAIGYNANTGNDFSISNHVGNTQSDYLFHINAVTKNVGIGTSTPSEKLAVNGTIKAKEIKVNMQGWPDYVFATDYRPLSPGELEKYISVNKHLPGIPSAKEAEENGIELGKMNKKLLEKIEELTLYMISQQKEIDELKKKVKQ</sequence>
<reference evidence="2" key="1">
    <citation type="journal article" date="2019" name="Int. J. Syst. Evol. Microbiol.">
        <title>The Global Catalogue of Microorganisms (GCM) 10K type strain sequencing project: providing services to taxonomists for standard genome sequencing and annotation.</title>
        <authorList>
            <consortium name="The Broad Institute Genomics Platform"/>
            <consortium name="The Broad Institute Genome Sequencing Center for Infectious Disease"/>
            <person name="Wu L."/>
            <person name="Ma J."/>
        </authorList>
    </citation>
    <scope>NUCLEOTIDE SEQUENCE [LARGE SCALE GENOMIC DNA]</scope>
    <source>
        <strain evidence="2">KCTC 42866</strain>
    </source>
</reference>
<evidence type="ECO:0008006" key="3">
    <source>
        <dbReference type="Google" id="ProtNLM"/>
    </source>
</evidence>
<dbReference type="RefSeq" id="WP_379075164.1">
    <property type="nucleotide sequence ID" value="NZ_JBHULL010000004.1"/>
</dbReference>
<dbReference type="Proteomes" id="UP001597461">
    <property type="component" value="Unassembled WGS sequence"/>
</dbReference>
<organism evidence="1 2">
    <name type="scientific">Pedobacter vanadiisoli</name>
    <dbReference type="NCBI Taxonomy" id="1761975"/>
    <lineage>
        <taxon>Bacteria</taxon>
        <taxon>Pseudomonadati</taxon>
        <taxon>Bacteroidota</taxon>
        <taxon>Sphingobacteriia</taxon>
        <taxon>Sphingobacteriales</taxon>
        <taxon>Sphingobacteriaceae</taxon>
        <taxon>Pedobacter</taxon>
    </lineage>
</organism>
<accession>A0ABW5MEI8</accession>
<protein>
    <recommendedName>
        <fullName evidence="3">Endosialidase-like protein</fullName>
    </recommendedName>
</protein>